<dbReference type="RefSeq" id="WP_285630640.1">
    <property type="nucleotide sequence ID" value="NZ_BAAAUK010000001.1"/>
</dbReference>
<evidence type="ECO:0008006" key="3">
    <source>
        <dbReference type="Google" id="ProtNLM"/>
    </source>
</evidence>
<protein>
    <recommendedName>
        <fullName evidence="3">DUF1579 domain-containing protein</fullName>
    </recommendedName>
</protein>
<evidence type="ECO:0000313" key="2">
    <source>
        <dbReference type="Proteomes" id="UP001165068"/>
    </source>
</evidence>
<proteinExistence type="predicted"/>
<sequence>MDGDFASLHGRWAGEEDVYATAWTPAGRATAELVFAHGPGGTLLIDYAEHRADGDMTGHGVVSDGGWWWFDSYGFVPASAGTSAWEDGELILERRSERGRNVMVLSSDGDRLTMRLAAAPVDGELQQLVAGVYRRVTAAPSA</sequence>
<accession>A0ABQ5NEI7</accession>
<name>A0ABQ5NEI7_9MICO</name>
<gene>
    <name evidence="1" type="ORF">MIAR_04660</name>
</gene>
<keyword evidence="2" id="KW-1185">Reference proteome</keyword>
<dbReference type="Proteomes" id="UP001165068">
    <property type="component" value="Unassembled WGS sequence"/>
</dbReference>
<organism evidence="1 2">
    <name type="scientific">Microbacterium arabinogalactanolyticum</name>
    <dbReference type="NCBI Taxonomy" id="69365"/>
    <lineage>
        <taxon>Bacteria</taxon>
        <taxon>Bacillati</taxon>
        <taxon>Actinomycetota</taxon>
        <taxon>Actinomycetes</taxon>
        <taxon>Micrococcales</taxon>
        <taxon>Microbacteriaceae</taxon>
        <taxon>Microbacterium</taxon>
    </lineage>
</organism>
<evidence type="ECO:0000313" key="1">
    <source>
        <dbReference type="EMBL" id="GLC83878.1"/>
    </source>
</evidence>
<comment type="caution">
    <text evidence="1">The sequence shown here is derived from an EMBL/GenBank/DDBJ whole genome shotgun (WGS) entry which is preliminary data.</text>
</comment>
<dbReference type="EMBL" id="BRZC01000002">
    <property type="protein sequence ID" value="GLC83878.1"/>
    <property type="molecule type" value="Genomic_DNA"/>
</dbReference>
<reference evidence="1" key="1">
    <citation type="submission" date="2022-08" db="EMBL/GenBank/DDBJ databases">
        <title>Draft genome sequence of Microbacterium arabinogalactanolyticum JCM 9171.</title>
        <authorList>
            <person name="Fujita K."/>
            <person name="Ishiwata A."/>
            <person name="Fushinobu S."/>
        </authorList>
    </citation>
    <scope>NUCLEOTIDE SEQUENCE</scope>
    <source>
        <strain evidence="1">JCM 9171</strain>
    </source>
</reference>